<sequence length="204" mass="21354">MTTPANDNRAGKGSVPAFLRRHRVFTVPAAVVLLALLVAGAALFQPWRLFTSSTVDEALPGATPTPSGTLAIQRIPEDPGTALPTVVPAPPTVIARGTFVSQEHTTSGAASLVKLPDGGLVLRLENLASSDGPDVKVWLSNQEAGGDWFKYRSGKWLDLGAVKATHGNQNYAIPAGADISGLDTVVLWCDRFSVAFGSAGLNRV</sequence>
<evidence type="ECO:0000313" key="2">
    <source>
        <dbReference type="Proteomes" id="UP000182130"/>
    </source>
</evidence>
<accession>A0A1G8U834</accession>
<organism evidence="1 2">
    <name type="scientific">Arthrobacter cupressi</name>
    <dbReference type="NCBI Taxonomy" id="1045773"/>
    <lineage>
        <taxon>Bacteria</taxon>
        <taxon>Bacillati</taxon>
        <taxon>Actinomycetota</taxon>
        <taxon>Actinomycetes</taxon>
        <taxon>Micrococcales</taxon>
        <taxon>Micrococcaceae</taxon>
        <taxon>Arthrobacter</taxon>
    </lineage>
</organism>
<dbReference type="RefSeq" id="WP_084111193.1">
    <property type="nucleotide sequence ID" value="NZ_FNEI01000011.1"/>
</dbReference>
<dbReference type="OrthoDB" id="4751481at2"/>
<reference evidence="2" key="1">
    <citation type="submission" date="2016-10" db="EMBL/GenBank/DDBJ databases">
        <authorList>
            <person name="Varghese N."/>
            <person name="Submissions S."/>
        </authorList>
    </citation>
    <scope>NUCLEOTIDE SEQUENCE [LARGE SCALE GENOMIC DNA]</scope>
    <source>
        <strain evidence="2">CGMCC 1.10783</strain>
    </source>
</reference>
<keyword evidence="2" id="KW-1185">Reference proteome</keyword>
<dbReference type="EMBL" id="FNEI01000011">
    <property type="protein sequence ID" value="SDJ49948.1"/>
    <property type="molecule type" value="Genomic_DNA"/>
</dbReference>
<proteinExistence type="predicted"/>
<dbReference type="Proteomes" id="UP000182130">
    <property type="component" value="Unassembled WGS sequence"/>
</dbReference>
<dbReference type="InterPro" id="IPR019545">
    <property type="entry name" value="DM13_domain"/>
</dbReference>
<dbReference type="Pfam" id="PF10517">
    <property type="entry name" value="DM13"/>
    <property type="match status" value="1"/>
</dbReference>
<dbReference type="STRING" id="1045773.SAMN05216555_111111"/>
<protein>
    <submittedName>
        <fullName evidence="1">Electron transfer DM13</fullName>
    </submittedName>
</protein>
<dbReference type="AlphaFoldDB" id="A0A1G8U834"/>
<name>A0A1G8U834_9MICC</name>
<evidence type="ECO:0000313" key="1">
    <source>
        <dbReference type="EMBL" id="SDJ49948.1"/>
    </source>
</evidence>
<gene>
    <name evidence="1" type="ORF">SAMN05216555_111111</name>
</gene>
<dbReference type="PROSITE" id="PS51549">
    <property type="entry name" value="DM13"/>
    <property type="match status" value="1"/>
</dbReference>